<dbReference type="SMART" id="SM00304">
    <property type="entry name" value="HAMP"/>
    <property type="match status" value="1"/>
</dbReference>
<dbReference type="GO" id="GO:0000155">
    <property type="term" value="F:phosphorelay sensor kinase activity"/>
    <property type="evidence" value="ECO:0007669"/>
    <property type="project" value="InterPro"/>
</dbReference>
<keyword evidence="3" id="KW-0597">Phosphoprotein</keyword>
<comment type="subcellular location">
    <subcellularLocation>
        <location evidence="1">Cell membrane</location>
        <topology evidence="1">Multi-pass membrane protein</topology>
    </subcellularLocation>
</comment>
<keyword evidence="5 9" id="KW-0418">Kinase</keyword>
<dbReference type="Proteomes" id="UP000323257">
    <property type="component" value="Unassembled WGS sequence"/>
</dbReference>
<comment type="caution">
    <text evidence="9">The sequence shown here is derived from an EMBL/GenBank/DDBJ whole genome shotgun (WGS) entry which is preliminary data.</text>
</comment>
<feature type="transmembrane region" description="Helical" evidence="7">
    <location>
        <begin position="295"/>
        <end position="318"/>
    </location>
</feature>
<dbReference type="Pfam" id="PF00672">
    <property type="entry name" value="HAMP"/>
    <property type="match status" value="1"/>
</dbReference>
<dbReference type="SMART" id="SM00387">
    <property type="entry name" value="HATPase_c"/>
    <property type="match status" value="1"/>
</dbReference>
<evidence type="ECO:0000256" key="4">
    <source>
        <dbReference type="ARBA" id="ARBA00022679"/>
    </source>
</evidence>
<dbReference type="SUPFAM" id="SSF158472">
    <property type="entry name" value="HAMP domain-like"/>
    <property type="match status" value="1"/>
</dbReference>
<evidence type="ECO:0000256" key="6">
    <source>
        <dbReference type="ARBA" id="ARBA00023136"/>
    </source>
</evidence>
<keyword evidence="10" id="KW-1185">Reference proteome</keyword>
<sequence>MYTSIIRIVNDMKLRHKLFLSFIVVVFIPVLIIGYFLTSELRSMALGNAREQTVTNVERVKKRTSDVVSISYDTAYRLANDTRLETVANRRYDSVYDVVKAYKEYPDFRDNLRLYEELAAIRLYVDNPTLLNNWEFIQPTPNIVEAPWYQSAIKSSLVDWSYVEDERDGKKYLSLVRRVDFPNQNTTGVLVINVNSEMMASILAQESFETMIVDSSNQVVASNRSGKLGKTLEELQFDPSIIGGETGTFETVMDGNKLQIMVDDLRPKSSMNELRIISIFSIDQIVKEANRTIRLAVTVISISLAVATLLIYGFSTLLSNRLLRLSKHINKVATGNLGIAMEIDGKDEIGQLSRQFNSMVASINGLMSEVEESNYQKRQLAQKQNEIKFKMMASQINPHFLFNALESIRMKAHIKGETEIAKVVRLLGKMMRKNLEVGNRSIPMRSEMDIVRCYLEIQKFRHGDRLQFELLIDAAAEETFIPPLIIQPLVENAVVHGLESKEEGGLVRVKASVVGQEVHIEVMDNGTGMTDERAAIVMQSLNEQDDDERNRIGLRNVHMRLLLTYGAEHGLNIYSVPGEGTQIRFHIPLGGRSHV</sequence>
<dbReference type="InterPro" id="IPR050640">
    <property type="entry name" value="Bact_2-comp_sensor_kinase"/>
</dbReference>
<organism evidence="9 10">
    <name type="scientific">Paenibacillus methanolicus</name>
    <dbReference type="NCBI Taxonomy" id="582686"/>
    <lineage>
        <taxon>Bacteria</taxon>
        <taxon>Bacillati</taxon>
        <taxon>Bacillota</taxon>
        <taxon>Bacilli</taxon>
        <taxon>Bacillales</taxon>
        <taxon>Paenibacillaceae</taxon>
        <taxon>Paenibacillus</taxon>
    </lineage>
</organism>
<dbReference type="InterPro" id="IPR010559">
    <property type="entry name" value="Sig_transdc_His_kin_internal"/>
</dbReference>
<dbReference type="Pfam" id="PF06580">
    <property type="entry name" value="His_kinase"/>
    <property type="match status" value="1"/>
</dbReference>
<dbReference type="InterPro" id="IPR003594">
    <property type="entry name" value="HATPase_dom"/>
</dbReference>
<evidence type="ECO:0000256" key="3">
    <source>
        <dbReference type="ARBA" id="ARBA00022553"/>
    </source>
</evidence>
<dbReference type="PROSITE" id="PS50885">
    <property type="entry name" value="HAMP"/>
    <property type="match status" value="1"/>
</dbReference>
<evidence type="ECO:0000256" key="2">
    <source>
        <dbReference type="ARBA" id="ARBA00022475"/>
    </source>
</evidence>
<feature type="transmembrane region" description="Helical" evidence="7">
    <location>
        <begin position="18"/>
        <end position="37"/>
    </location>
</feature>
<dbReference type="RefSeq" id="WP_187434538.1">
    <property type="nucleotide sequence ID" value="NZ_VNHS01000017.1"/>
</dbReference>
<dbReference type="PANTHER" id="PTHR34220">
    <property type="entry name" value="SENSOR HISTIDINE KINASE YPDA"/>
    <property type="match status" value="1"/>
</dbReference>
<dbReference type="InterPro" id="IPR036890">
    <property type="entry name" value="HATPase_C_sf"/>
</dbReference>
<dbReference type="AlphaFoldDB" id="A0A5S5BPQ7"/>
<keyword evidence="7" id="KW-1133">Transmembrane helix</keyword>
<dbReference type="Gene3D" id="3.30.565.10">
    <property type="entry name" value="Histidine kinase-like ATPase, C-terminal domain"/>
    <property type="match status" value="1"/>
</dbReference>
<dbReference type="GO" id="GO:0005886">
    <property type="term" value="C:plasma membrane"/>
    <property type="evidence" value="ECO:0007669"/>
    <property type="project" value="UniProtKB-SubCell"/>
</dbReference>
<accession>A0A5S5BPQ7</accession>
<proteinExistence type="predicted"/>
<gene>
    <name evidence="9" type="ORF">BCM02_11795</name>
</gene>
<keyword evidence="4" id="KW-0808">Transferase</keyword>
<reference evidence="9 10" key="1">
    <citation type="submission" date="2019-07" db="EMBL/GenBank/DDBJ databases">
        <title>Genomic Encyclopedia of Type Strains, Phase III (KMG-III): the genomes of soil and plant-associated and newly described type strains.</title>
        <authorList>
            <person name="Whitman W."/>
        </authorList>
    </citation>
    <scope>NUCLEOTIDE SEQUENCE [LARGE SCALE GENOMIC DNA]</scope>
    <source>
        <strain evidence="9 10">BL24</strain>
    </source>
</reference>
<evidence type="ECO:0000256" key="1">
    <source>
        <dbReference type="ARBA" id="ARBA00004651"/>
    </source>
</evidence>
<dbReference type="InterPro" id="IPR003660">
    <property type="entry name" value="HAMP_dom"/>
</dbReference>
<dbReference type="Gene3D" id="6.10.340.10">
    <property type="match status" value="1"/>
</dbReference>
<dbReference type="PANTHER" id="PTHR34220:SF7">
    <property type="entry name" value="SENSOR HISTIDINE KINASE YPDA"/>
    <property type="match status" value="1"/>
</dbReference>
<feature type="domain" description="HAMP" evidence="8">
    <location>
        <begin position="316"/>
        <end position="368"/>
    </location>
</feature>
<dbReference type="CDD" id="cd06225">
    <property type="entry name" value="HAMP"/>
    <property type="match status" value="1"/>
</dbReference>
<dbReference type="EMBL" id="VNHS01000017">
    <property type="protein sequence ID" value="TYP68977.1"/>
    <property type="molecule type" value="Genomic_DNA"/>
</dbReference>
<evidence type="ECO:0000313" key="10">
    <source>
        <dbReference type="Proteomes" id="UP000323257"/>
    </source>
</evidence>
<evidence type="ECO:0000256" key="5">
    <source>
        <dbReference type="ARBA" id="ARBA00022777"/>
    </source>
</evidence>
<protein>
    <submittedName>
        <fullName evidence="9">Two-component system sensor histidine kinase YesM</fullName>
    </submittedName>
</protein>
<dbReference type="SUPFAM" id="SSF55874">
    <property type="entry name" value="ATPase domain of HSP90 chaperone/DNA topoisomerase II/histidine kinase"/>
    <property type="match status" value="1"/>
</dbReference>
<name>A0A5S5BPQ7_9BACL</name>
<keyword evidence="2" id="KW-1003">Cell membrane</keyword>
<evidence type="ECO:0000313" key="9">
    <source>
        <dbReference type="EMBL" id="TYP68977.1"/>
    </source>
</evidence>
<dbReference type="Pfam" id="PF02518">
    <property type="entry name" value="HATPase_c"/>
    <property type="match status" value="1"/>
</dbReference>
<keyword evidence="7" id="KW-0812">Transmembrane</keyword>
<evidence type="ECO:0000256" key="7">
    <source>
        <dbReference type="SAM" id="Phobius"/>
    </source>
</evidence>
<evidence type="ECO:0000259" key="8">
    <source>
        <dbReference type="PROSITE" id="PS50885"/>
    </source>
</evidence>
<keyword evidence="6 7" id="KW-0472">Membrane</keyword>